<keyword evidence="2" id="KW-0378">Hydrolase</keyword>
<evidence type="ECO:0000313" key="3">
    <source>
        <dbReference type="Proteomes" id="UP001268819"/>
    </source>
</evidence>
<keyword evidence="1" id="KW-0472">Membrane</keyword>
<keyword evidence="1" id="KW-1133">Transmembrane helix</keyword>
<gene>
    <name evidence="2" type="ORF">J2S66_002009</name>
</gene>
<feature type="transmembrane region" description="Helical" evidence="1">
    <location>
        <begin position="33"/>
        <end position="61"/>
    </location>
</feature>
<evidence type="ECO:0000313" key="2">
    <source>
        <dbReference type="EMBL" id="MDR6593625.1"/>
    </source>
</evidence>
<dbReference type="EMBL" id="JAVDSG010000001">
    <property type="protein sequence ID" value="MDR6593625.1"/>
    <property type="molecule type" value="Genomic_DNA"/>
</dbReference>
<evidence type="ECO:0000256" key="1">
    <source>
        <dbReference type="SAM" id="Phobius"/>
    </source>
</evidence>
<comment type="caution">
    <text evidence="2">The sequence shown here is derived from an EMBL/GenBank/DDBJ whole genome shotgun (WGS) entry which is preliminary data.</text>
</comment>
<name>A0ABU1PSJ8_9PSEU</name>
<dbReference type="GO" id="GO:0016787">
    <property type="term" value="F:hydrolase activity"/>
    <property type="evidence" value="ECO:0007669"/>
    <property type="project" value="UniProtKB-KW"/>
</dbReference>
<accession>A0ABU1PSJ8</accession>
<keyword evidence="1" id="KW-0812">Transmembrane</keyword>
<keyword evidence="3" id="KW-1185">Reference proteome</keyword>
<sequence length="109" mass="10480">MTTTLVVGDPVGGLLGAGMSDAVVDGVVVGRGVVVVGLGMVVVGWGVVVVGSGGAVVVVVVGGMLAPAASADGPVEVSRAAVPVMSAPAAMPARVRRADFVVDTVSLCR</sequence>
<dbReference type="RefSeq" id="WP_310306493.1">
    <property type="nucleotide sequence ID" value="NZ_BAAAXB010000001.1"/>
</dbReference>
<protein>
    <submittedName>
        <fullName evidence="2">S-adenosylhomocysteine hydrolase</fullName>
    </submittedName>
</protein>
<reference evidence="2 3" key="1">
    <citation type="submission" date="2023-07" db="EMBL/GenBank/DDBJ databases">
        <title>Sequencing the genomes of 1000 actinobacteria strains.</title>
        <authorList>
            <person name="Klenk H.-P."/>
        </authorList>
    </citation>
    <scope>NUCLEOTIDE SEQUENCE [LARGE SCALE GENOMIC DNA]</scope>
    <source>
        <strain evidence="2 3">DSM 43749</strain>
    </source>
</reference>
<dbReference type="Proteomes" id="UP001268819">
    <property type="component" value="Unassembled WGS sequence"/>
</dbReference>
<proteinExistence type="predicted"/>
<organism evidence="2 3">
    <name type="scientific">Saccharothrix longispora</name>
    <dbReference type="NCBI Taxonomy" id="33920"/>
    <lineage>
        <taxon>Bacteria</taxon>
        <taxon>Bacillati</taxon>
        <taxon>Actinomycetota</taxon>
        <taxon>Actinomycetes</taxon>
        <taxon>Pseudonocardiales</taxon>
        <taxon>Pseudonocardiaceae</taxon>
        <taxon>Saccharothrix</taxon>
    </lineage>
</organism>